<dbReference type="EMBL" id="BGPR01006693">
    <property type="protein sequence ID" value="GBN21115.1"/>
    <property type="molecule type" value="Genomic_DNA"/>
</dbReference>
<dbReference type="AlphaFoldDB" id="A0A4Y2M260"/>
<evidence type="ECO:0000313" key="1">
    <source>
        <dbReference type="EMBL" id="GBN21115.1"/>
    </source>
</evidence>
<organism evidence="1 2">
    <name type="scientific">Araneus ventricosus</name>
    <name type="common">Orbweaver spider</name>
    <name type="synonym">Epeira ventricosa</name>
    <dbReference type="NCBI Taxonomy" id="182803"/>
    <lineage>
        <taxon>Eukaryota</taxon>
        <taxon>Metazoa</taxon>
        <taxon>Ecdysozoa</taxon>
        <taxon>Arthropoda</taxon>
        <taxon>Chelicerata</taxon>
        <taxon>Arachnida</taxon>
        <taxon>Araneae</taxon>
        <taxon>Araneomorphae</taxon>
        <taxon>Entelegynae</taxon>
        <taxon>Araneoidea</taxon>
        <taxon>Araneidae</taxon>
        <taxon>Araneus</taxon>
    </lineage>
</organism>
<gene>
    <name evidence="1" type="ORF">AVEN_49215_1</name>
</gene>
<keyword evidence="2" id="KW-1185">Reference proteome</keyword>
<comment type="caution">
    <text evidence="1">The sequence shown here is derived from an EMBL/GenBank/DDBJ whole genome shotgun (WGS) entry which is preliminary data.</text>
</comment>
<dbReference type="OrthoDB" id="1099063at2759"/>
<sequence length="203" mass="23110">MYLNSSSAEAGVLVAFTDHDPTPSVRGTHYHRQRENRSYYYTHQGSEITLTFVRRLLIDVVPSGGMMNHKEIPYSAVDLLTPQHTPNSEPGRLPVDWAPYTADLQWNRVSNLRPSGPEVETLPLGHRGLYPTLETESNIITVAIKEERSRLLNHRLLIPIFVMPPGGAILKSRRMILEVKLKENMNYESSDDQIYNSAKKSRE</sequence>
<dbReference type="Proteomes" id="UP000499080">
    <property type="component" value="Unassembled WGS sequence"/>
</dbReference>
<proteinExistence type="predicted"/>
<name>A0A4Y2M260_ARAVE</name>
<evidence type="ECO:0000313" key="2">
    <source>
        <dbReference type="Proteomes" id="UP000499080"/>
    </source>
</evidence>
<accession>A0A4Y2M260</accession>
<protein>
    <submittedName>
        <fullName evidence="1">Uncharacterized protein</fullName>
    </submittedName>
</protein>
<reference evidence="1 2" key="1">
    <citation type="journal article" date="2019" name="Sci. Rep.">
        <title>Orb-weaving spider Araneus ventricosus genome elucidates the spidroin gene catalogue.</title>
        <authorList>
            <person name="Kono N."/>
            <person name="Nakamura H."/>
            <person name="Ohtoshi R."/>
            <person name="Moran D.A.P."/>
            <person name="Shinohara A."/>
            <person name="Yoshida Y."/>
            <person name="Fujiwara M."/>
            <person name="Mori M."/>
            <person name="Tomita M."/>
            <person name="Arakawa K."/>
        </authorList>
    </citation>
    <scope>NUCLEOTIDE SEQUENCE [LARGE SCALE GENOMIC DNA]</scope>
</reference>